<dbReference type="EMBL" id="LXQA011248198">
    <property type="protein sequence ID" value="MCI90565.1"/>
    <property type="molecule type" value="Genomic_DNA"/>
</dbReference>
<protein>
    <submittedName>
        <fullName evidence="1">Uncharacterized protein</fullName>
    </submittedName>
</protein>
<keyword evidence="2" id="KW-1185">Reference proteome</keyword>
<reference evidence="1 2" key="1">
    <citation type="journal article" date="2018" name="Front. Plant Sci.">
        <title>Red Clover (Trifolium pratense) and Zigzag Clover (T. medium) - A Picture of Genomic Similarities and Differences.</title>
        <authorList>
            <person name="Dluhosova J."/>
            <person name="Istvanek J."/>
            <person name="Nedelnik J."/>
            <person name="Repkova J."/>
        </authorList>
    </citation>
    <scope>NUCLEOTIDE SEQUENCE [LARGE SCALE GENOMIC DNA]</scope>
    <source>
        <strain evidence="2">cv. 10/8</strain>
        <tissue evidence="1">Leaf</tissue>
    </source>
</reference>
<dbReference type="AlphaFoldDB" id="A0A392VV22"/>
<accession>A0A392VV22</accession>
<organism evidence="1 2">
    <name type="scientific">Trifolium medium</name>
    <dbReference type="NCBI Taxonomy" id="97028"/>
    <lineage>
        <taxon>Eukaryota</taxon>
        <taxon>Viridiplantae</taxon>
        <taxon>Streptophyta</taxon>
        <taxon>Embryophyta</taxon>
        <taxon>Tracheophyta</taxon>
        <taxon>Spermatophyta</taxon>
        <taxon>Magnoliopsida</taxon>
        <taxon>eudicotyledons</taxon>
        <taxon>Gunneridae</taxon>
        <taxon>Pentapetalae</taxon>
        <taxon>rosids</taxon>
        <taxon>fabids</taxon>
        <taxon>Fabales</taxon>
        <taxon>Fabaceae</taxon>
        <taxon>Papilionoideae</taxon>
        <taxon>50 kb inversion clade</taxon>
        <taxon>NPAAA clade</taxon>
        <taxon>Hologalegina</taxon>
        <taxon>IRL clade</taxon>
        <taxon>Trifolieae</taxon>
        <taxon>Trifolium</taxon>
    </lineage>
</organism>
<comment type="caution">
    <text evidence="1">The sequence shown here is derived from an EMBL/GenBank/DDBJ whole genome shotgun (WGS) entry which is preliminary data.</text>
</comment>
<evidence type="ECO:0000313" key="1">
    <source>
        <dbReference type="EMBL" id="MCI90565.1"/>
    </source>
</evidence>
<name>A0A392VV22_9FABA</name>
<dbReference type="Proteomes" id="UP000265520">
    <property type="component" value="Unassembled WGS sequence"/>
</dbReference>
<feature type="non-terminal residue" evidence="1">
    <location>
        <position position="45"/>
    </location>
</feature>
<evidence type="ECO:0000313" key="2">
    <source>
        <dbReference type="Proteomes" id="UP000265520"/>
    </source>
</evidence>
<proteinExistence type="predicted"/>
<sequence length="45" mass="5299">MKVALGFSFSEKKKKKKKKKMLKRTTIDEKWRGFLGLSLCLTHPM</sequence>